<evidence type="ECO:0000313" key="3">
    <source>
        <dbReference type="Proteomes" id="UP000035009"/>
    </source>
</evidence>
<organism evidence="2 3">
    <name type="scientific">Gordonia malaquae NBRC 108250</name>
    <dbReference type="NCBI Taxonomy" id="1223542"/>
    <lineage>
        <taxon>Bacteria</taxon>
        <taxon>Bacillati</taxon>
        <taxon>Actinomycetota</taxon>
        <taxon>Actinomycetes</taxon>
        <taxon>Mycobacteriales</taxon>
        <taxon>Gordoniaceae</taxon>
        <taxon>Gordonia</taxon>
    </lineage>
</organism>
<protein>
    <recommendedName>
        <fullName evidence="4">DUF306 domain-containing protein</fullName>
    </recommendedName>
</protein>
<gene>
    <name evidence="2" type="ORF">GM1_025_00220</name>
</gene>
<feature type="signal peptide" evidence="1">
    <location>
        <begin position="1"/>
        <end position="23"/>
    </location>
</feature>
<dbReference type="Proteomes" id="UP000035009">
    <property type="component" value="Unassembled WGS sequence"/>
</dbReference>
<proteinExistence type="predicted"/>
<dbReference type="AlphaFoldDB" id="M3THK0"/>
<dbReference type="RefSeq" id="WP_008380366.1">
    <property type="nucleotide sequence ID" value="NZ_BAOP01000025.1"/>
</dbReference>
<evidence type="ECO:0000313" key="2">
    <source>
        <dbReference type="EMBL" id="GAC80976.1"/>
    </source>
</evidence>
<name>M3THK0_GORML</name>
<feature type="chain" id="PRO_5004039914" description="DUF306 domain-containing protein" evidence="1">
    <location>
        <begin position="24"/>
        <end position="137"/>
    </location>
</feature>
<evidence type="ECO:0000256" key="1">
    <source>
        <dbReference type="SAM" id="SignalP"/>
    </source>
</evidence>
<accession>M3THK0</accession>
<keyword evidence="3" id="KW-1185">Reference proteome</keyword>
<reference evidence="2 3" key="1">
    <citation type="submission" date="2013-02" db="EMBL/GenBank/DDBJ databases">
        <title>Whole genome shotgun sequence of Gordonia malaquae NBRC 108250.</title>
        <authorList>
            <person name="Yoshida I."/>
            <person name="Hosoyama A."/>
            <person name="Tsuchikane K."/>
            <person name="Ando Y."/>
            <person name="Baba S."/>
            <person name="Ohji S."/>
            <person name="Hamada M."/>
            <person name="Tamura T."/>
            <person name="Yamazoe A."/>
            <person name="Yamazaki S."/>
            <person name="Fujita N."/>
        </authorList>
    </citation>
    <scope>NUCLEOTIDE SEQUENCE [LARGE SCALE GENOMIC DNA]</scope>
    <source>
        <strain evidence="2 3">NBRC 108250</strain>
    </source>
</reference>
<dbReference type="EMBL" id="BAOP01000025">
    <property type="protein sequence ID" value="GAC80976.1"/>
    <property type="molecule type" value="Genomic_DNA"/>
</dbReference>
<dbReference type="PROSITE" id="PS51257">
    <property type="entry name" value="PROKAR_LIPOPROTEIN"/>
    <property type="match status" value="1"/>
</dbReference>
<comment type="caution">
    <text evidence="2">The sequence shown here is derived from an EMBL/GenBank/DDBJ whole genome shotgun (WGS) entry which is preliminary data.</text>
</comment>
<evidence type="ECO:0008006" key="4">
    <source>
        <dbReference type="Google" id="ProtNLM"/>
    </source>
</evidence>
<keyword evidence="1" id="KW-0732">Signal</keyword>
<sequence length="137" mass="14587">MGQSRRAIATAGLLLALPLLATACTEAGHPVPGSPTDLTEMLLSTRWHSVETFGGDLDITFVAGGDFHYVNSPSGVNPDSTPGNESWALSNGRLTVCFNDCYAKFDGQWNGIAFVGRKSNLTRRTWDVTLSPVDAAS</sequence>